<dbReference type="InterPro" id="IPR003593">
    <property type="entry name" value="AAA+_ATPase"/>
</dbReference>
<dbReference type="SMART" id="SM00382">
    <property type="entry name" value="AAA"/>
    <property type="match status" value="1"/>
</dbReference>
<dbReference type="PANTHER" id="PTHR42788">
    <property type="entry name" value="TAURINE IMPORT ATP-BINDING PROTEIN-RELATED"/>
    <property type="match status" value="1"/>
</dbReference>
<evidence type="ECO:0000313" key="6">
    <source>
        <dbReference type="Proteomes" id="UP000190637"/>
    </source>
</evidence>
<evidence type="ECO:0000313" key="5">
    <source>
        <dbReference type="EMBL" id="SJZ58293.1"/>
    </source>
</evidence>
<dbReference type="EMBL" id="FUWS01000002">
    <property type="protein sequence ID" value="SJZ58293.1"/>
    <property type="molecule type" value="Genomic_DNA"/>
</dbReference>
<dbReference type="GO" id="GO:0005524">
    <property type="term" value="F:ATP binding"/>
    <property type="evidence" value="ECO:0007669"/>
    <property type="project" value="UniProtKB-KW"/>
</dbReference>
<dbReference type="Pfam" id="PF00005">
    <property type="entry name" value="ABC_tran"/>
    <property type="match status" value="1"/>
</dbReference>
<dbReference type="Proteomes" id="UP000190637">
    <property type="component" value="Unassembled WGS sequence"/>
</dbReference>
<name>A0A1T4LU98_9ACTN</name>
<evidence type="ECO:0000256" key="1">
    <source>
        <dbReference type="ARBA" id="ARBA00022448"/>
    </source>
</evidence>
<keyword evidence="3 5" id="KW-0067">ATP-binding</keyword>
<dbReference type="STRING" id="1122192.SAMN02745673_00827"/>
<sequence>MTSSDTVHGAAGTPMLDVAGLRKVYQGEGRAVEAVRDLTFALADGELACLVGPSGCGKTTLLKCIAGLLRPTSGTVRLAGRGVTSPPPDMAVVFQEYGRSLFPWLTVHANVELPLKEKGLPKERRAELVTGALEAVGLADFAGSHPWQLSGGMQQRVAIARAIAYEPRVLLMDEPFAAVDAQTRADLEDLIRSLWKRFGMTVLFVTHDIDEAVYLGQRVLVLSSSPTVVQDDITVDLPDERDQLTTRSLPRFAELRTRVYAEIQSAKRGPAVAGTAGE</sequence>
<accession>A0A1T4LU98</accession>
<keyword evidence="1" id="KW-0813">Transport</keyword>
<dbReference type="InterPro" id="IPR017871">
    <property type="entry name" value="ABC_transporter-like_CS"/>
</dbReference>
<dbReference type="PANTHER" id="PTHR42788:SF13">
    <property type="entry name" value="ALIPHATIC SULFONATES IMPORT ATP-BINDING PROTEIN SSUB"/>
    <property type="match status" value="1"/>
</dbReference>
<proteinExistence type="predicted"/>
<dbReference type="Gene3D" id="3.40.50.300">
    <property type="entry name" value="P-loop containing nucleotide triphosphate hydrolases"/>
    <property type="match status" value="1"/>
</dbReference>
<dbReference type="CDD" id="cd03293">
    <property type="entry name" value="ABC_NrtD_SsuB_transporters"/>
    <property type="match status" value="1"/>
</dbReference>
<dbReference type="AlphaFoldDB" id="A0A1T4LU98"/>
<feature type="domain" description="ABC transporter" evidence="4">
    <location>
        <begin position="16"/>
        <end position="249"/>
    </location>
</feature>
<dbReference type="PROSITE" id="PS50893">
    <property type="entry name" value="ABC_TRANSPORTER_2"/>
    <property type="match status" value="1"/>
</dbReference>
<dbReference type="SUPFAM" id="SSF52540">
    <property type="entry name" value="P-loop containing nucleoside triphosphate hydrolases"/>
    <property type="match status" value="1"/>
</dbReference>
<keyword evidence="6" id="KW-1185">Reference proteome</keyword>
<gene>
    <name evidence="5" type="ORF">SAMN02745673_00827</name>
</gene>
<evidence type="ECO:0000259" key="4">
    <source>
        <dbReference type="PROSITE" id="PS50893"/>
    </source>
</evidence>
<evidence type="ECO:0000256" key="2">
    <source>
        <dbReference type="ARBA" id="ARBA00022741"/>
    </source>
</evidence>
<dbReference type="GO" id="GO:0016887">
    <property type="term" value="F:ATP hydrolysis activity"/>
    <property type="evidence" value="ECO:0007669"/>
    <property type="project" value="InterPro"/>
</dbReference>
<dbReference type="PROSITE" id="PS00211">
    <property type="entry name" value="ABC_TRANSPORTER_1"/>
    <property type="match status" value="1"/>
</dbReference>
<organism evidence="5 6">
    <name type="scientific">Marinactinospora thermotolerans DSM 45154</name>
    <dbReference type="NCBI Taxonomy" id="1122192"/>
    <lineage>
        <taxon>Bacteria</taxon>
        <taxon>Bacillati</taxon>
        <taxon>Actinomycetota</taxon>
        <taxon>Actinomycetes</taxon>
        <taxon>Streptosporangiales</taxon>
        <taxon>Nocardiopsidaceae</taxon>
        <taxon>Marinactinospora</taxon>
    </lineage>
</organism>
<keyword evidence="2" id="KW-0547">Nucleotide-binding</keyword>
<dbReference type="InterPro" id="IPR003439">
    <property type="entry name" value="ABC_transporter-like_ATP-bd"/>
</dbReference>
<dbReference type="InterPro" id="IPR050166">
    <property type="entry name" value="ABC_transporter_ATP-bind"/>
</dbReference>
<reference evidence="5 6" key="1">
    <citation type="submission" date="2017-02" db="EMBL/GenBank/DDBJ databases">
        <authorList>
            <person name="Peterson S.W."/>
        </authorList>
    </citation>
    <scope>NUCLEOTIDE SEQUENCE [LARGE SCALE GENOMIC DNA]</scope>
    <source>
        <strain evidence="5 6">DSM 45154</strain>
    </source>
</reference>
<dbReference type="InterPro" id="IPR027417">
    <property type="entry name" value="P-loop_NTPase"/>
</dbReference>
<evidence type="ECO:0000256" key="3">
    <source>
        <dbReference type="ARBA" id="ARBA00022840"/>
    </source>
</evidence>
<protein>
    <submittedName>
        <fullName evidence="5">NitT/TauT family transport system ATP-binding protein</fullName>
    </submittedName>
</protein>